<accession>A0A0C2JQQ3</accession>
<reference evidence="3" key="1">
    <citation type="journal article" date="2015" name="Chem. Biol.">
        <title>Structure, bioactivity, and resistance mechanism of streptomonomicin, an unusual lasso Peptide from an understudied halophilic actinomycete.</title>
        <authorList>
            <person name="Metelev M."/>
            <person name="Tietz J.I."/>
            <person name="Melby J.O."/>
            <person name="Blair P.M."/>
            <person name="Zhu L."/>
            <person name="Livnat I."/>
            <person name="Severinov K."/>
            <person name="Mitchell D.A."/>
        </authorList>
    </citation>
    <scope>NUCLEOTIDE SEQUENCE [LARGE SCALE GENOMIC DNA]</scope>
    <source>
        <strain evidence="3">YIM 90003</strain>
    </source>
</reference>
<feature type="domain" description="NADPH-dependent FMN reductase-like" evidence="1">
    <location>
        <begin position="3"/>
        <end position="147"/>
    </location>
</feature>
<dbReference type="EMBL" id="JROO01000015">
    <property type="protein sequence ID" value="KIH99132.1"/>
    <property type="molecule type" value="Genomic_DNA"/>
</dbReference>
<dbReference type="STRING" id="183763.LP52_09165"/>
<gene>
    <name evidence="2" type="ORF">LP52_09165</name>
</gene>
<dbReference type="SUPFAM" id="SSF52218">
    <property type="entry name" value="Flavoproteins"/>
    <property type="match status" value="1"/>
</dbReference>
<dbReference type="Gene3D" id="3.40.50.360">
    <property type="match status" value="1"/>
</dbReference>
<dbReference type="AlphaFoldDB" id="A0A0C2JQQ3"/>
<name>A0A0C2JQQ3_9ACTN</name>
<dbReference type="Pfam" id="PF03358">
    <property type="entry name" value="FMN_red"/>
    <property type="match status" value="1"/>
</dbReference>
<sequence>MTRITLVCGSRKPAPGSTERSAAREMLREVERGVRAAGRDPAWIDLREVELPWWDGRPPEGYASAELDSVTATLDSSSVIVVSAPAYWNGLSGPVKNLFDLVGAKPWRDRTVAGLIVGMNDSSAYAGEEQLRQVVSAVGAWWAPHSMVIGDPRNRTDVSGLRRDLRRFGGYVGLLAGSDAKAAS</sequence>
<dbReference type="OrthoDB" id="9812295at2"/>
<dbReference type="InterPro" id="IPR029039">
    <property type="entry name" value="Flavoprotein-like_sf"/>
</dbReference>
<dbReference type="RefSeq" id="WP_040272463.1">
    <property type="nucleotide sequence ID" value="NZ_JROO01000015.1"/>
</dbReference>
<protein>
    <recommendedName>
        <fullName evidence="1">NADPH-dependent FMN reductase-like domain-containing protein</fullName>
    </recommendedName>
</protein>
<evidence type="ECO:0000259" key="1">
    <source>
        <dbReference type="Pfam" id="PF03358"/>
    </source>
</evidence>
<dbReference type="InterPro" id="IPR005025">
    <property type="entry name" value="FMN_Rdtase-like_dom"/>
</dbReference>
<keyword evidence="3" id="KW-1185">Reference proteome</keyword>
<dbReference type="GO" id="GO:0016491">
    <property type="term" value="F:oxidoreductase activity"/>
    <property type="evidence" value="ECO:0007669"/>
    <property type="project" value="InterPro"/>
</dbReference>
<proteinExistence type="predicted"/>
<organism evidence="2 3">
    <name type="scientific">Streptomonospora alba</name>
    <dbReference type="NCBI Taxonomy" id="183763"/>
    <lineage>
        <taxon>Bacteria</taxon>
        <taxon>Bacillati</taxon>
        <taxon>Actinomycetota</taxon>
        <taxon>Actinomycetes</taxon>
        <taxon>Streptosporangiales</taxon>
        <taxon>Nocardiopsidaceae</taxon>
        <taxon>Streptomonospora</taxon>
    </lineage>
</organism>
<comment type="caution">
    <text evidence="2">The sequence shown here is derived from an EMBL/GenBank/DDBJ whole genome shotgun (WGS) entry which is preliminary data.</text>
</comment>
<evidence type="ECO:0000313" key="3">
    <source>
        <dbReference type="Proteomes" id="UP000031675"/>
    </source>
</evidence>
<evidence type="ECO:0000313" key="2">
    <source>
        <dbReference type="EMBL" id="KIH99132.1"/>
    </source>
</evidence>
<dbReference type="Proteomes" id="UP000031675">
    <property type="component" value="Unassembled WGS sequence"/>
</dbReference>